<proteinExistence type="predicted"/>
<protein>
    <submittedName>
        <fullName evidence="1">Uncharacterized protein</fullName>
    </submittedName>
</protein>
<accession>A0AC60QNQ6</accession>
<gene>
    <name evidence="1" type="ORF">HPB47_017660</name>
</gene>
<dbReference type="Proteomes" id="UP000805193">
    <property type="component" value="Unassembled WGS sequence"/>
</dbReference>
<organism evidence="1 2">
    <name type="scientific">Ixodes persulcatus</name>
    <name type="common">Taiga tick</name>
    <dbReference type="NCBI Taxonomy" id="34615"/>
    <lineage>
        <taxon>Eukaryota</taxon>
        <taxon>Metazoa</taxon>
        <taxon>Ecdysozoa</taxon>
        <taxon>Arthropoda</taxon>
        <taxon>Chelicerata</taxon>
        <taxon>Arachnida</taxon>
        <taxon>Acari</taxon>
        <taxon>Parasitiformes</taxon>
        <taxon>Ixodida</taxon>
        <taxon>Ixodoidea</taxon>
        <taxon>Ixodidae</taxon>
        <taxon>Ixodinae</taxon>
        <taxon>Ixodes</taxon>
    </lineage>
</organism>
<comment type="caution">
    <text evidence="1">The sequence shown here is derived from an EMBL/GenBank/DDBJ whole genome shotgun (WGS) entry which is preliminary data.</text>
</comment>
<keyword evidence="2" id="KW-1185">Reference proteome</keyword>
<name>A0AC60QNQ6_IXOPE</name>
<reference evidence="1 2" key="1">
    <citation type="journal article" date="2020" name="Cell">
        <title>Large-Scale Comparative Analyses of Tick Genomes Elucidate Their Genetic Diversity and Vector Capacities.</title>
        <authorList>
            <consortium name="Tick Genome and Microbiome Consortium (TIGMIC)"/>
            <person name="Jia N."/>
            <person name="Wang J."/>
            <person name="Shi W."/>
            <person name="Du L."/>
            <person name="Sun Y."/>
            <person name="Zhan W."/>
            <person name="Jiang J.F."/>
            <person name="Wang Q."/>
            <person name="Zhang B."/>
            <person name="Ji P."/>
            <person name="Bell-Sakyi L."/>
            <person name="Cui X.M."/>
            <person name="Yuan T.T."/>
            <person name="Jiang B.G."/>
            <person name="Yang W.F."/>
            <person name="Lam T.T."/>
            <person name="Chang Q.C."/>
            <person name="Ding S.J."/>
            <person name="Wang X.J."/>
            <person name="Zhu J.G."/>
            <person name="Ruan X.D."/>
            <person name="Zhao L."/>
            <person name="Wei J.T."/>
            <person name="Ye R.Z."/>
            <person name="Que T.C."/>
            <person name="Du C.H."/>
            <person name="Zhou Y.H."/>
            <person name="Cheng J.X."/>
            <person name="Dai P.F."/>
            <person name="Guo W.B."/>
            <person name="Han X.H."/>
            <person name="Huang E.J."/>
            <person name="Li L.F."/>
            <person name="Wei W."/>
            <person name="Gao Y.C."/>
            <person name="Liu J.Z."/>
            <person name="Shao H.Z."/>
            <person name="Wang X."/>
            <person name="Wang C.C."/>
            <person name="Yang T.C."/>
            <person name="Huo Q.B."/>
            <person name="Li W."/>
            <person name="Chen H.Y."/>
            <person name="Chen S.E."/>
            <person name="Zhou L.G."/>
            <person name="Ni X.B."/>
            <person name="Tian J.H."/>
            <person name="Sheng Y."/>
            <person name="Liu T."/>
            <person name="Pan Y.S."/>
            <person name="Xia L.Y."/>
            <person name="Li J."/>
            <person name="Zhao F."/>
            <person name="Cao W.C."/>
        </authorList>
    </citation>
    <scope>NUCLEOTIDE SEQUENCE [LARGE SCALE GENOMIC DNA]</scope>
    <source>
        <strain evidence="1">Iper-2018</strain>
    </source>
</reference>
<dbReference type="EMBL" id="JABSTQ010006590">
    <property type="protein sequence ID" value="KAG0436997.1"/>
    <property type="molecule type" value="Genomic_DNA"/>
</dbReference>
<sequence length="182" mass="20011">MAPNRNPAIKFTQIFINNEFVNSVSGKVFPVINPSTGKKIIDVQEGDKADVDKAVVAAKAAFAAKSKWRSLDASKRAQYLLTLADLLKRDQDYIASLETLENGKPYKCAQEDVDDATEALKYYAAYADKVYGKTIPVVQQASFINNTPRHLNQLPQLRTAVGSMLSSGAIEKTNRAAYLNPI</sequence>
<evidence type="ECO:0000313" key="2">
    <source>
        <dbReference type="Proteomes" id="UP000805193"/>
    </source>
</evidence>
<evidence type="ECO:0000313" key="1">
    <source>
        <dbReference type="EMBL" id="KAG0436997.1"/>
    </source>
</evidence>